<dbReference type="GO" id="GO:0003676">
    <property type="term" value="F:nucleic acid binding"/>
    <property type="evidence" value="ECO:0007669"/>
    <property type="project" value="InterPro"/>
</dbReference>
<accession>A0A6H5IU56</accession>
<dbReference type="InterPro" id="IPR012337">
    <property type="entry name" value="RNaseH-like_sf"/>
</dbReference>
<proteinExistence type="predicted"/>
<gene>
    <name evidence="3" type="ORF">TBRA_LOCUS12786</name>
</gene>
<dbReference type="SUPFAM" id="SSF53098">
    <property type="entry name" value="Ribonuclease H-like"/>
    <property type="match status" value="1"/>
</dbReference>
<dbReference type="PANTHER" id="PTHR38681:SF1">
    <property type="entry name" value="RETROVIRUS-RELATED POL POLYPROTEIN FROM TRANSPOSON 412-LIKE PROTEIN"/>
    <property type="match status" value="1"/>
</dbReference>
<dbReference type="InterPro" id="IPR036397">
    <property type="entry name" value="RNaseH_sf"/>
</dbReference>
<feature type="compositionally biased region" description="Basic and acidic residues" evidence="1">
    <location>
        <begin position="236"/>
        <end position="254"/>
    </location>
</feature>
<dbReference type="OrthoDB" id="422540at2759"/>
<evidence type="ECO:0000256" key="1">
    <source>
        <dbReference type="SAM" id="MobiDB-lite"/>
    </source>
</evidence>
<organism evidence="3 4">
    <name type="scientific">Trichogramma brassicae</name>
    <dbReference type="NCBI Taxonomy" id="86971"/>
    <lineage>
        <taxon>Eukaryota</taxon>
        <taxon>Metazoa</taxon>
        <taxon>Ecdysozoa</taxon>
        <taxon>Arthropoda</taxon>
        <taxon>Hexapoda</taxon>
        <taxon>Insecta</taxon>
        <taxon>Pterygota</taxon>
        <taxon>Neoptera</taxon>
        <taxon>Endopterygota</taxon>
        <taxon>Hymenoptera</taxon>
        <taxon>Apocrita</taxon>
        <taxon>Proctotrupomorpha</taxon>
        <taxon>Chalcidoidea</taxon>
        <taxon>Trichogrammatidae</taxon>
        <taxon>Trichogramma</taxon>
    </lineage>
</organism>
<feature type="region of interest" description="Disordered" evidence="1">
    <location>
        <begin position="364"/>
        <end position="402"/>
    </location>
</feature>
<reference evidence="3 4" key="1">
    <citation type="submission" date="2020-02" db="EMBL/GenBank/DDBJ databases">
        <authorList>
            <person name="Ferguson B K."/>
        </authorList>
    </citation>
    <scope>NUCLEOTIDE SEQUENCE [LARGE SCALE GENOMIC DNA]</scope>
</reference>
<dbReference type="Proteomes" id="UP000479190">
    <property type="component" value="Unassembled WGS sequence"/>
</dbReference>
<dbReference type="Gene3D" id="3.30.420.10">
    <property type="entry name" value="Ribonuclease H-like superfamily/Ribonuclease H"/>
    <property type="match status" value="1"/>
</dbReference>
<dbReference type="GO" id="GO:0015074">
    <property type="term" value="P:DNA integration"/>
    <property type="evidence" value="ECO:0007669"/>
    <property type="project" value="InterPro"/>
</dbReference>
<keyword evidence="4" id="KW-1185">Reference proteome</keyword>
<evidence type="ECO:0000313" key="4">
    <source>
        <dbReference type="Proteomes" id="UP000479190"/>
    </source>
</evidence>
<dbReference type="PROSITE" id="PS50994">
    <property type="entry name" value="INTEGRASE"/>
    <property type="match status" value="1"/>
</dbReference>
<name>A0A6H5IU56_9HYME</name>
<sequence length="402" mass="44511">MIDRYTRWSQAVPIADMSTPSVATAFYKGWISFFGTPLTITTDQGAQFDGKLLTELCKLVGAKHIHNSPYYPQSNSMVERLHRTLKAALKCSLETPWTLALPGVLIGLRTTFNKELQASPVEMVFGTSLRIPGEFMMQQETDKILPSSRRISTTETHSRSLISRRPRGRHRTRIARNTQQTQRVTFSLPAQNAQSIGRGVAVVPEISLPVTRRSRLQLGLRTSKTADRVTSSACPHLDRVPEYPVDGRRDDRSPGGRFGAYDSQTQRPMTAPPDSPQDVEILSCSADDCRSTRLVASSVCCVERLLVAVVERFLEPDASERQDARPEPPPSTITFQEYIATAKELQVHQRILLRLADRRLRSYLRAAPTPPPSPDRSAPASTLQSAAQPADTSGPPLPVCGD</sequence>
<dbReference type="InterPro" id="IPR001584">
    <property type="entry name" value="Integrase_cat-core"/>
</dbReference>
<evidence type="ECO:0000259" key="2">
    <source>
        <dbReference type="PROSITE" id="PS50994"/>
    </source>
</evidence>
<dbReference type="Pfam" id="PF00665">
    <property type="entry name" value="rve"/>
    <property type="match status" value="1"/>
</dbReference>
<dbReference type="EMBL" id="CADCXV010001088">
    <property type="protein sequence ID" value="CAB0041105.1"/>
    <property type="molecule type" value="Genomic_DNA"/>
</dbReference>
<feature type="domain" description="Integrase catalytic" evidence="2">
    <location>
        <begin position="1"/>
        <end position="140"/>
    </location>
</feature>
<feature type="region of interest" description="Disordered" evidence="1">
    <location>
        <begin position="227"/>
        <end position="278"/>
    </location>
</feature>
<dbReference type="AlphaFoldDB" id="A0A6H5IU56"/>
<dbReference type="PANTHER" id="PTHR38681">
    <property type="entry name" value="RETROVIRUS-RELATED POL POLYPROTEIN FROM TRANSPOSON 412-LIKE PROTEIN-RELATED"/>
    <property type="match status" value="1"/>
</dbReference>
<protein>
    <recommendedName>
        <fullName evidence="2">Integrase catalytic domain-containing protein</fullName>
    </recommendedName>
</protein>
<evidence type="ECO:0000313" key="3">
    <source>
        <dbReference type="EMBL" id="CAB0041105.1"/>
    </source>
</evidence>